<dbReference type="GO" id="GO:0035556">
    <property type="term" value="P:intracellular signal transduction"/>
    <property type="evidence" value="ECO:0007669"/>
    <property type="project" value="InterPro"/>
</dbReference>
<dbReference type="SUPFAM" id="SSF55550">
    <property type="entry name" value="SH2 domain"/>
    <property type="match status" value="1"/>
</dbReference>
<evidence type="ECO:0000259" key="8">
    <source>
        <dbReference type="PROSITE" id="PS50001"/>
    </source>
</evidence>
<keyword evidence="7" id="KW-1133">Transmembrane helix</keyword>
<keyword evidence="3" id="KW-0833">Ubl conjugation pathway</keyword>
<evidence type="ECO:0000259" key="9">
    <source>
        <dbReference type="PROSITE" id="PS50225"/>
    </source>
</evidence>
<evidence type="ECO:0000256" key="2">
    <source>
        <dbReference type="ARBA" id="ARBA00022700"/>
    </source>
</evidence>
<keyword evidence="7" id="KW-0472">Membrane</keyword>
<dbReference type="OrthoDB" id="5979828at2759"/>
<dbReference type="InterPro" id="IPR036036">
    <property type="entry name" value="SOCS_box-like_dom_sf"/>
</dbReference>
<keyword evidence="11" id="KW-1185">Reference proteome</keyword>
<feature type="region of interest" description="Disordered" evidence="6">
    <location>
        <begin position="149"/>
        <end position="171"/>
    </location>
</feature>
<feature type="domain" description="SOCS box" evidence="9">
    <location>
        <begin position="328"/>
        <end position="376"/>
    </location>
</feature>
<dbReference type="PROSITE" id="PS50001">
    <property type="entry name" value="SH2"/>
    <property type="match status" value="1"/>
</dbReference>
<dbReference type="Pfam" id="PF00017">
    <property type="entry name" value="SH2"/>
    <property type="match status" value="1"/>
</dbReference>
<accession>A0A2A2LY50</accession>
<dbReference type="SMART" id="SM00252">
    <property type="entry name" value="SH2"/>
    <property type="match status" value="1"/>
</dbReference>
<dbReference type="InterPro" id="IPR000980">
    <property type="entry name" value="SH2"/>
</dbReference>
<keyword evidence="1" id="KW-0341">Growth regulation</keyword>
<evidence type="ECO:0000256" key="4">
    <source>
        <dbReference type="ARBA" id="ARBA00022999"/>
    </source>
</evidence>
<keyword evidence="2" id="KW-0734">Signal transduction inhibitor</keyword>
<dbReference type="InterPro" id="IPR036860">
    <property type="entry name" value="SH2_dom_sf"/>
</dbReference>
<dbReference type="Gene3D" id="3.30.505.10">
    <property type="entry name" value="SH2 domain"/>
    <property type="match status" value="1"/>
</dbReference>
<sequence length="386" mass="43922">MNQQELPTKPTDYGAMMIRVTAGVVIGISIMLILLVVGNMIYGTLTQNHLRDPVRRRVAAQPEDVFLPERSVTARPLNSVPYPYPMESVLKELSSTEYAMDQPTSSKALTRTITVRRKEPVLKERNGKAIKTKLRSLCPCLANSEINLESSDEENQSQAESQRRLANDPENSQIANAESVEMLSCAAKNIRQQMASLALSNGERSRASSENEVTVHRLVEYAYHLVPDLNKIYAAPYYHGVMDRYEAEKLLDEKPEGTFLLRDSAQTGYLFSVSFRRYQRTLHARIEQANHKFGFDILDESIFSAPTVSQLIDNYKDPQKCLFFEPCLNLPLRRTNVFSLQELSRAAIASHTTYAKVSKLRLPNKLKEYVRSYYYMTPVRSINIIN</sequence>
<feature type="domain" description="SH2" evidence="8">
    <location>
        <begin position="237"/>
        <end position="332"/>
    </location>
</feature>
<dbReference type="GO" id="GO:0009968">
    <property type="term" value="P:negative regulation of signal transduction"/>
    <property type="evidence" value="ECO:0007669"/>
    <property type="project" value="UniProtKB-KW"/>
</dbReference>
<dbReference type="PANTHER" id="PTHR10155:SF0">
    <property type="entry name" value="SUPPRESSOR OF CYTOKINE SIGNALING AT 36E, ISOFORM D"/>
    <property type="match status" value="1"/>
</dbReference>
<evidence type="ECO:0000256" key="5">
    <source>
        <dbReference type="PROSITE-ProRule" id="PRU00191"/>
    </source>
</evidence>
<organism evidence="10 11">
    <name type="scientific">Diploscapter pachys</name>
    <dbReference type="NCBI Taxonomy" id="2018661"/>
    <lineage>
        <taxon>Eukaryota</taxon>
        <taxon>Metazoa</taxon>
        <taxon>Ecdysozoa</taxon>
        <taxon>Nematoda</taxon>
        <taxon>Chromadorea</taxon>
        <taxon>Rhabditida</taxon>
        <taxon>Rhabditina</taxon>
        <taxon>Rhabditomorpha</taxon>
        <taxon>Rhabditoidea</taxon>
        <taxon>Rhabditidae</taxon>
        <taxon>Diploscapter</taxon>
    </lineage>
</organism>
<comment type="caution">
    <text evidence="10">The sequence shown here is derived from an EMBL/GenBank/DDBJ whole genome shotgun (WGS) entry which is preliminary data.</text>
</comment>
<proteinExistence type="predicted"/>
<dbReference type="GO" id="GO:0005942">
    <property type="term" value="C:phosphatidylinositol 3-kinase complex"/>
    <property type="evidence" value="ECO:0007669"/>
    <property type="project" value="TreeGrafter"/>
</dbReference>
<protein>
    <recommendedName>
        <fullName evidence="12">SH2 domain-containing protein</fullName>
    </recommendedName>
</protein>
<evidence type="ECO:0000256" key="6">
    <source>
        <dbReference type="SAM" id="MobiDB-lite"/>
    </source>
</evidence>
<evidence type="ECO:0000256" key="3">
    <source>
        <dbReference type="ARBA" id="ARBA00022786"/>
    </source>
</evidence>
<feature type="transmembrane region" description="Helical" evidence="7">
    <location>
        <begin position="20"/>
        <end position="42"/>
    </location>
</feature>
<dbReference type="SMART" id="SM00253">
    <property type="entry name" value="SOCS"/>
    <property type="match status" value="1"/>
</dbReference>
<dbReference type="GO" id="GO:0046854">
    <property type="term" value="P:phosphatidylinositol phosphate biosynthetic process"/>
    <property type="evidence" value="ECO:0007669"/>
    <property type="project" value="TreeGrafter"/>
</dbReference>
<dbReference type="STRING" id="2018661.A0A2A2LY50"/>
<gene>
    <name evidence="10" type="ORF">WR25_19239</name>
</gene>
<dbReference type="PROSITE" id="PS50225">
    <property type="entry name" value="SOCS"/>
    <property type="match status" value="1"/>
</dbReference>
<keyword evidence="7" id="KW-0812">Transmembrane</keyword>
<evidence type="ECO:0008006" key="12">
    <source>
        <dbReference type="Google" id="ProtNLM"/>
    </source>
</evidence>
<dbReference type="AlphaFoldDB" id="A0A2A2LY50"/>
<dbReference type="SMART" id="SM00969">
    <property type="entry name" value="SOCS_box"/>
    <property type="match status" value="1"/>
</dbReference>
<evidence type="ECO:0000256" key="7">
    <source>
        <dbReference type="SAM" id="Phobius"/>
    </source>
</evidence>
<evidence type="ECO:0000313" key="10">
    <source>
        <dbReference type="EMBL" id="PAV91176.1"/>
    </source>
</evidence>
<dbReference type="EMBL" id="LIAE01006331">
    <property type="protein sequence ID" value="PAV91176.1"/>
    <property type="molecule type" value="Genomic_DNA"/>
</dbReference>
<evidence type="ECO:0000256" key="1">
    <source>
        <dbReference type="ARBA" id="ARBA00022604"/>
    </source>
</evidence>
<dbReference type="CDD" id="cd03717">
    <property type="entry name" value="SOCS_SOCS_like"/>
    <property type="match status" value="1"/>
</dbReference>
<dbReference type="GO" id="GO:0046935">
    <property type="term" value="F:1-phosphatidylinositol-3-kinase regulator activity"/>
    <property type="evidence" value="ECO:0007669"/>
    <property type="project" value="TreeGrafter"/>
</dbReference>
<evidence type="ECO:0000313" key="11">
    <source>
        <dbReference type="Proteomes" id="UP000218231"/>
    </source>
</evidence>
<name>A0A2A2LY50_9BILA</name>
<dbReference type="Proteomes" id="UP000218231">
    <property type="component" value="Unassembled WGS sequence"/>
</dbReference>
<dbReference type="Pfam" id="PF07525">
    <property type="entry name" value="SOCS_box"/>
    <property type="match status" value="1"/>
</dbReference>
<reference evidence="10 11" key="1">
    <citation type="journal article" date="2017" name="Curr. Biol.">
        <title>Genome architecture and evolution of a unichromosomal asexual nematode.</title>
        <authorList>
            <person name="Fradin H."/>
            <person name="Zegar C."/>
            <person name="Gutwein M."/>
            <person name="Lucas J."/>
            <person name="Kovtun M."/>
            <person name="Corcoran D."/>
            <person name="Baugh L.R."/>
            <person name="Kiontke K."/>
            <person name="Gunsalus K."/>
            <person name="Fitch D.H."/>
            <person name="Piano F."/>
        </authorList>
    </citation>
    <scope>NUCLEOTIDE SEQUENCE [LARGE SCALE GENOMIC DNA]</scope>
    <source>
        <strain evidence="10">PF1309</strain>
    </source>
</reference>
<dbReference type="SUPFAM" id="SSF158235">
    <property type="entry name" value="SOCS box-like"/>
    <property type="match status" value="1"/>
</dbReference>
<dbReference type="PANTHER" id="PTHR10155">
    <property type="entry name" value="PHOSPHATIDYLINOSITOL 3-KINASE REGULATORY SUBUNIT"/>
    <property type="match status" value="1"/>
</dbReference>
<keyword evidence="4 5" id="KW-0727">SH2 domain</keyword>
<dbReference type="InterPro" id="IPR001496">
    <property type="entry name" value="SOCS_box"/>
</dbReference>